<proteinExistence type="predicted"/>
<dbReference type="EMBL" id="LOMO01000234">
    <property type="protein sequence ID" value="KXY30178.1"/>
    <property type="molecule type" value="Genomic_DNA"/>
</dbReference>
<evidence type="ECO:0000313" key="3">
    <source>
        <dbReference type="Proteomes" id="UP000075476"/>
    </source>
</evidence>
<dbReference type="RefSeq" id="WP_061664019.1">
    <property type="nucleotide sequence ID" value="NZ_LOMO01000234.1"/>
</dbReference>
<organism evidence="2 3">
    <name type="scientific">Bacillus cereus</name>
    <dbReference type="NCBI Taxonomy" id="1396"/>
    <lineage>
        <taxon>Bacteria</taxon>
        <taxon>Bacillati</taxon>
        <taxon>Bacillota</taxon>
        <taxon>Bacilli</taxon>
        <taxon>Bacillales</taxon>
        <taxon>Bacillaceae</taxon>
        <taxon>Bacillus</taxon>
        <taxon>Bacillus cereus group</taxon>
    </lineage>
</organism>
<dbReference type="AlphaFoldDB" id="A0A9X0MCR0"/>
<protein>
    <submittedName>
        <fullName evidence="2">Uncharacterized protein</fullName>
    </submittedName>
</protein>
<accession>A0A9X0MCR0</accession>
<reference evidence="2 3" key="1">
    <citation type="submission" date="2015-12" db="EMBL/GenBank/DDBJ databases">
        <title>Bacillus cereus Group isolate.</title>
        <authorList>
            <person name="Kovac J."/>
        </authorList>
    </citation>
    <scope>NUCLEOTIDE SEQUENCE [LARGE SCALE GENOMIC DNA]</scope>
    <source>
        <strain evidence="2 3">FSL K6-0073</strain>
    </source>
</reference>
<feature type="region of interest" description="Disordered" evidence="1">
    <location>
        <begin position="128"/>
        <end position="149"/>
    </location>
</feature>
<comment type="caution">
    <text evidence="2">The sequence shown here is derived from an EMBL/GenBank/DDBJ whole genome shotgun (WGS) entry which is preliminary data.</text>
</comment>
<dbReference type="Proteomes" id="UP000075476">
    <property type="component" value="Unassembled WGS sequence"/>
</dbReference>
<evidence type="ECO:0000313" key="2">
    <source>
        <dbReference type="EMBL" id="KXY30178.1"/>
    </source>
</evidence>
<name>A0A9X0MCR0_BACCE</name>
<gene>
    <name evidence="2" type="ORF">AT268_02885</name>
</gene>
<evidence type="ECO:0000256" key="1">
    <source>
        <dbReference type="SAM" id="MobiDB-lite"/>
    </source>
</evidence>
<sequence>MARIAFEETFRFRGNRIHKDIVKDFMKQYPEYSTEADALRHGIVLLDQKMRKGKGIDDLSLLKEDNKKIVQSMKAMQIQNDVLIKLNIELLSRLGSDLSIEDLQLEVKSEIASSVTRKSEGKFSRTLKREPMESRREPKVQEEKEMQKEIKASSITEKRLPMVKDNEEILLINDKPHKKIWRFGKFINEEIEWGQIPEHRLEELE</sequence>